<proteinExistence type="predicted"/>
<dbReference type="InterPro" id="IPR047777">
    <property type="entry name" value="LapA-like_RM"/>
</dbReference>
<dbReference type="EMBL" id="JBDQQU010000020">
    <property type="protein sequence ID" value="MEO3956424.1"/>
    <property type="molecule type" value="Genomic_DNA"/>
</dbReference>
<dbReference type="Gene3D" id="2.60.40.3440">
    <property type="match status" value="1"/>
</dbReference>
<evidence type="ECO:0000313" key="2">
    <source>
        <dbReference type="EMBL" id="MEO3956424.1"/>
    </source>
</evidence>
<evidence type="ECO:0000313" key="3">
    <source>
        <dbReference type="Proteomes" id="UP001438292"/>
    </source>
</evidence>
<name>A0ABV0H9Y2_9NEIS</name>
<feature type="region of interest" description="Disordered" evidence="1">
    <location>
        <begin position="340"/>
        <end position="382"/>
    </location>
</feature>
<evidence type="ECO:0000256" key="1">
    <source>
        <dbReference type="SAM" id="MobiDB-lite"/>
    </source>
</evidence>
<feature type="compositionally biased region" description="Basic residues" evidence="1">
    <location>
        <begin position="344"/>
        <end position="353"/>
    </location>
</feature>
<keyword evidence="3" id="KW-1185">Reference proteome</keyword>
<accession>A0ABV0H9Y2</accession>
<feature type="region of interest" description="Disordered" evidence="1">
    <location>
        <begin position="101"/>
        <end position="122"/>
    </location>
</feature>
<reference evidence="2 3" key="1">
    <citation type="submission" date="2024-05" db="EMBL/GenBank/DDBJ databases">
        <authorList>
            <person name="De Oliveira J.P."/>
            <person name="Noriler S.A."/>
            <person name="De Oliveira A.G."/>
            <person name="Sipoli D.S."/>
        </authorList>
    </citation>
    <scope>NUCLEOTIDE SEQUENCE [LARGE SCALE GENOMIC DNA]</scope>
    <source>
        <strain evidence="2 3">LABIM186</strain>
    </source>
</reference>
<dbReference type="Proteomes" id="UP001438292">
    <property type="component" value="Unassembled WGS sequence"/>
</dbReference>
<dbReference type="InterPro" id="IPR010221">
    <property type="entry name" value="VCBS_dom"/>
</dbReference>
<gene>
    <name evidence="2" type="ORF">ABH309_18450</name>
</gene>
<dbReference type="NCBIfam" id="NF033682">
    <property type="entry name" value="retention_LapA"/>
    <property type="match status" value="1"/>
</dbReference>
<feature type="non-terminal residue" evidence="2">
    <location>
        <position position="463"/>
    </location>
</feature>
<dbReference type="InterPro" id="IPR011044">
    <property type="entry name" value="Quino_amine_DH_bsu"/>
</dbReference>
<dbReference type="Pfam" id="PF17963">
    <property type="entry name" value="Big_9"/>
    <property type="match status" value="1"/>
</dbReference>
<organism evidence="2 3">
    <name type="scientific">Chromobacterium piscinae</name>
    <dbReference type="NCBI Taxonomy" id="686831"/>
    <lineage>
        <taxon>Bacteria</taxon>
        <taxon>Pseudomonadati</taxon>
        <taxon>Pseudomonadota</taxon>
        <taxon>Betaproteobacteria</taxon>
        <taxon>Neisseriales</taxon>
        <taxon>Chromobacteriaceae</taxon>
        <taxon>Chromobacterium</taxon>
    </lineage>
</organism>
<sequence length="463" mass="48571">MATSTQGQVLSLQGSVKAIGVDGKVRILKVGDILQPGEQLQLENGASVSISRADGEVMHLDGDRQVTLTEEVLHAQHADAAEASIAPLAPEAQQILAALDNPAANPGNPFDSLDPAAAGLNDAGGENSGHSFVRIGRISESLTGLQLEAAQASAAQVPENRAADVPAQNSPPFFTAANGAPLGSDMNVTTDEDTPVSGTLTASDPNGDPLTFVKGSDPQHGTVTVNPNGTWTYTPAQDYNGGDKFTVTVSDGRGGTATVTVNIGVNPVNDPAVITGNDQGAVTEDQNVSAANTLDYNGKLNVADPDQGEAVFNTARVDNKTANLGSITIDANGNWHYSVDNRQPRQHHHRRQRQLALQRRQRQGPVSGPGRDTNVSSSKTLDYSGKLNVSDVDQGQAVFNTSRIDNKTANLGSITIDANGNWHYSVDNAKVQYLGQGETRTEVFTVYSKDGTSHDITVVINGV</sequence>
<protein>
    <submittedName>
        <fullName evidence="2">Retention module-containing protein</fullName>
    </submittedName>
</protein>
<dbReference type="NCBIfam" id="TIGR01965">
    <property type="entry name" value="VCBS_repeat"/>
    <property type="match status" value="3"/>
</dbReference>
<dbReference type="RefSeq" id="WP_347787843.1">
    <property type="nucleotide sequence ID" value="NZ_JBDQQU010000020.1"/>
</dbReference>
<comment type="caution">
    <text evidence="2">The sequence shown here is derived from an EMBL/GenBank/DDBJ whole genome shotgun (WGS) entry which is preliminary data.</text>
</comment>
<dbReference type="SUPFAM" id="SSF50969">
    <property type="entry name" value="YVTN repeat-like/Quinoprotein amine dehydrogenase"/>
    <property type="match status" value="1"/>
</dbReference>
<dbReference type="CDD" id="cd11304">
    <property type="entry name" value="Cadherin_repeat"/>
    <property type="match status" value="1"/>
</dbReference>
<dbReference type="InterPro" id="IPR013783">
    <property type="entry name" value="Ig-like_fold"/>
</dbReference>
<dbReference type="Gene3D" id="2.60.40.10">
    <property type="entry name" value="Immunoglobulins"/>
    <property type="match status" value="1"/>
</dbReference>